<dbReference type="Gene3D" id="2.30.30.940">
    <property type="match status" value="1"/>
</dbReference>
<comment type="caution">
    <text evidence="4">The sequence shown here is derived from an EMBL/GenBank/DDBJ whole genome shotgun (WGS) entry which is preliminary data.</text>
</comment>
<feature type="region of interest" description="Disordered" evidence="1">
    <location>
        <begin position="28"/>
        <end position="91"/>
    </location>
</feature>
<feature type="domain" description="UvrD-like helicase C-terminal" evidence="2">
    <location>
        <begin position="610"/>
        <end position="658"/>
    </location>
</feature>
<feature type="compositionally biased region" description="Low complexity" evidence="1">
    <location>
        <begin position="80"/>
        <end position="91"/>
    </location>
</feature>
<dbReference type="Proteomes" id="UP000746503">
    <property type="component" value="Unassembled WGS sequence"/>
</dbReference>
<dbReference type="Pfam" id="PF14490">
    <property type="entry name" value="HHH_RecD2"/>
    <property type="match status" value="1"/>
</dbReference>
<sequence length="700" mass="70498">MTDGSPAADDGQRPAAKAEELMAAVRAVEKGERPATEFFAAPAPRTRQRTGPATGSARRPPAGASPATGPAVPRATGPVAPGTPAEGLAALLAESGAPGSLAGPVTGALGPRAAEVLRADPWTLLAAPGVRPAQADEFARALLGDGCGPDDERRTRSLAVWLLEGAARRGHTVRTPEELHRDLAAHAVTDGDAALEDAVEAGAVLAFQEPVPGAEPDEEGELPSRTLFGLDRCAVAEEGLADGLLRLRATCPPPGATVPDGHDDRAAGDTDGAEGTGGDAPATEDPGATEGAGDGSPAPDVPVDRTAGWGRLAGAELPRAARELATATAGHGVVVHTGGRTARAEPVELVRAARRAGLRAELVAHAPGDEEGAGDVVPRALAALLTGAEAVPRDEEGALALDLLAVLDAEQLDTESAAAVVEALPDGARLVLSGEPGLLGPAGPGQLLADLLTSRVCPRVASRTPDEGPVGELVSLVATGELARVDAPGNEVVVVPAQDPGEAVHRTVQLVTESIPRAFGAGPADVVVLTTAHGGPCGTRALNAAVKERVNPGPGRFGGFDPGDRAVWSAGVGHTVSGTVLEADSTTRSLVCETLEGRVTVPADEVSLRHGWVLTAHQAAGRSWPAVVVVVPGDAGALLDRAWVHTAFSRARRHLSVVQGAGPALAAAVAAAPRPRATRLAELLHQGAAEAAAEAAAEED</sequence>
<dbReference type="GO" id="GO:0005524">
    <property type="term" value="F:ATP binding"/>
    <property type="evidence" value="ECO:0007669"/>
    <property type="project" value="UniProtKB-KW"/>
</dbReference>
<feature type="domain" description="ATP-dependent RecD2 DNA helicase-like helix-hairpin-helix" evidence="3">
    <location>
        <begin position="88"/>
        <end position="173"/>
    </location>
</feature>
<name>A0ABX1AN16_9ACTN</name>
<reference evidence="4 5" key="1">
    <citation type="submission" date="2020-03" db="EMBL/GenBank/DDBJ databases">
        <title>Draft genome of Streptomyces sp. ventii, isolated from the Axial Seamount in the Pacific Ocean, and resequencing of the two type strains Streptomyces lonarensis strain NCL 716 and Streptomyces bohaiensis strain 11A07.</title>
        <authorList>
            <person name="Loughran R.M."/>
            <person name="Pfannmuller K.M."/>
            <person name="Wasson B.J."/>
            <person name="Deadmond M.C."/>
            <person name="Paddock B.E."/>
            <person name="Koyack M.J."/>
            <person name="Gallegos D.A."/>
            <person name="Mitchell E.A."/>
            <person name="Ushijima B."/>
            <person name="Saw J.H."/>
            <person name="Mcphail K.L."/>
            <person name="Videau P."/>
        </authorList>
    </citation>
    <scope>NUCLEOTIDE SEQUENCE [LARGE SCALE GENOMIC DNA]</scope>
    <source>
        <strain evidence="5">5675061</strain>
    </source>
</reference>
<keyword evidence="4" id="KW-0067">ATP-binding</keyword>
<keyword evidence="5" id="KW-1185">Reference proteome</keyword>
<dbReference type="Gene3D" id="3.40.50.300">
    <property type="entry name" value="P-loop containing nucleotide triphosphate hydrolases"/>
    <property type="match status" value="2"/>
</dbReference>
<evidence type="ECO:0000313" key="5">
    <source>
        <dbReference type="Proteomes" id="UP000746503"/>
    </source>
</evidence>
<dbReference type="InterPro" id="IPR027417">
    <property type="entry name" value="P-loop_NTPase"/>
</dbReference>
<dbReference type="RefSeq" id="WP_167933996.1">
    <property type="nucleotide sequence ID" value="NZ_JAAVJB010000113.1"/>
</dbReference>
<evidence type="ECO:0000259" key="2">
    <source>
        <dbReference type="Pfam" id="PF13538"/>
    </source>
</evidence>
<organism evidence="4 5">
    <name type="scientific">Streptomyces spiramenti</name>
    <dbReference type="NCBI Taxonomy" id="2720606"/>
    <lineage>
        <taxon>Bacteria</taxon>
        <taxon>Bacillati</taxon>
        <taxon>Actinomycetota</taxon>
        <taxon>Actinomycetes</taxon>
        <taxon>Kitasatosporales</taxon>
        <taxon>Streptomycetaceae</taxon>
        <taxon>Streptomyces</taxon>
    </lineage>
</organism>
<proteinExistence type="predicted"/>
<dbReference type="SUPFAM" id="SSF52540">
    <property type="entry name" value="P-loop containing nucleoside triphosphate hydrolases"/>
    <property type="match status" value="1"/>
</dbReference>
<evidence type="ECO:0000259" key="3">
    <source>
        <dbReference type="Pfam" id="PF14490"/>
    </source>
</evidence>
<evidence type="ECO:0000313" key="4">
    <source>
        <dbReference type="EMBL" id="NJP67471.1"/>
    </source>
</evidence>
<protein>
    <submittedName>
        <fullName evidence="4">ATP-binding domain-containing protein</fullName>
    </submittedName>
</protein>
<keyword evidence="4" id="KW-0547">Nucleotide-binding</keyword>
<feature type="compositionally biased region" description="Low complexity" evidence="1">
    <location>
        <begin position="55"/>
        <end position="73"/>
    </location>
</feature>
<feature type="region of interest" description="Disordered" evidence="1">
    <location>
        <begin position="252"/>
        <end position="306"/>
    </location>
</feature>
<dbReference type="InterPro" id="IPR027785">
    <property type="entry name" value="UvrD-like_helicase_C"/>
</dbReference>
<dbReference type="InterPro" id="IPR029493">
    <property type="entry name" value="RecD2-like_HHH"/>
</dbReference>
<dbReference type="EMBL" id="JAAVJB010000113">
    <property type="protein sequence ID" value="NJP67471.1"/>
    <property type="molecule type" value="Genomic_DNA"/>
</dbReference>
<gene>
    <name evidence="4" type="ORF">HCJ92_14455</name>
</gene>
<accession>A0ABX1AN16</accession>
<dbReference type="Pfam" id="PF13538">
    <property type="entry name" value="UvrD_C_2"/>
    <property type="match status" value="1"/>
</dbReference>
<evidence type="ECO:0000256" key="1">
    <source>
        <dbReference type="SAM" id="MobiDB-lite"/>
    </source>
</evidence>